<dbReference type="InterPro" id="IPR051540">
    <property type="entry name" value="S-2-haloacid_dehalogenase"/>
</dbReference>
<keyword evidence="3" id="KW-1185">Reference proteome</keyword>
<accession>A0A4Q8AHC0</accession>
<dbReference type="InterPro" id="IPR036412">
    <property type="entry name" value="HAD-like_sf"/>
</dbReference>
<evidence type="ECO:0000256" key="1">
    <source>
        <dbReference type="ARBA" id="ARBA00022801"/>
    </source>
</evidence>
<dbReference type="Gene3D" id="1.20.120.1600">
    <property type="match status" value="1"/>
</dbReference>
<dbReference type="NCBIfam" id="TIGR01549">
    <property type="entry name" value="HAD-SF-IA-v1"/>
    <property type="match status" value="1"/>
</dbReference>
<protein>
    <submittedName>
        <fullName evidence="2">Putative hydrolase of the HAD superfamily</fullName>
    </submittedName>
</protein>
<evidence type="ECO:0000313" key="2">
    <source>
        <dbReference type="EMBL" id="RZU63079.1"/>
    </source>
</evidence>
<dbReference type="InterPro" id="IPR006439">
    <property type="entry name" value="HAD-SF_hydro_IA"/>
</dbReference>
<keyword evidence="1 2" id="KW-0378">Hydrolase</keyword>
<dbReference type="GO" id="GO:0016787">
    <property type="term" value="F:hydrolase activity"/>
    <property type="evidence" value="ECO:0007669"/>
    <property type="project" value="UniProtKB-KW"/>
</dbReference>
<sequence>MLAPGIRAVGFDLDATLFDHHASAVAGAEAFVTHLGLAPSSDLTALWFRLEDLHFERWRAGEISHVEQRRERMRDFLPAVGLPRPADAAADEYFAVFLAAYRATWRAFDDAVPVLTELRAVGVPVGVLTNGTETQQLAKLEVTGLLPLVDVVCTAEGIGVAKPAVRAFEILAARLGVELRELAFIGDHPQHDVGAARAAGAVAGLVSRKADARAGLREALQEAANSPAGKVGAIDAERQ</sequence>
<dbReference type="PRINTS" id="PR00413">
    <property type="entry name" value="HADHALOGNASE"/>
</dbReference>
<dbReference type="RefSeq" id="WP_130451554.1">
    <property type="nucleotide sequence ID" value="NZ_SHLA01000001.1"/>
</dbReference>
<proteinExistence type="predicted"/>
<dbReference type="SFLD" id="SFLDG01129">
    <property type="entry name" value="C1.5:_HAD__Beta-PGM__Phosphata"/>
    <property type="match status" value="1"/>
</dbReference>
<name>A0A4Q8AHC0_9MICC</name>
<comment type="caution">
    <text evidence="2">The sequence shown here is derived from an EMBL/GenBank/DDBJ whole genome shotgun (WGS) entry which is preliminary data.</text>
</comment>
<gene>
    <name evidence="2" type="ORF">EV380_2686</name>
</gene>
<dbReference type="AlphaFoldDB" id="A0A4Q8AHC0"/>
<dbReference type="Proteomes" id="UP000292685">
    <property type="component" value="Unassembled WGS sequence"/>
</dbReference>
<organism evidence="2 3">
    <name type="scientific">Zhihengliuella halotolerans</name>
    <dbReference type="NCBI Taxonomy" id="370736"/>
    <lineage>
        <taxon>Bacteria</taxon>
        <taxon>Bacillati</taxon>
        <taxon>Actinomycetota</taxon>
        <taxon>Actinomycetes</taxon>
        <taxon>Micrococcales</taxon>
        <taxon>Micrococcaceae</taxon>
        <taxon>Zhihengliuella</taxon>
    </lineage>
</organism>
<dbReference type="SFLD" id="SFLDS00003">
    <property type="entry name" value="Haloacid_Dehalogenase"/>
    <property type="match status" value="1"/>
</dbReference>
<dbReference type="OrthoDB" id="9810501at2"/>
<dbReference type="PANTHER" id="PTHR43316">
    <property type="entry name" value="HYDROLASE, HALOACID DELAHOGENASE-RELATED"/>
    <property type="match status" value="1"/>
</dbReference>
<dbReference type="Gene3D" id="3.40.50.1000">
    <property type="entry name" value="HAD superfamily/HAD-like"/>
    <property type="match status" value="1"/>
</dbReference>
<reference evidence="2 3" key="1">
    <citation type="submission" date="2019-02" db="EMBL/GenBank/DDBJ databases">
        <title>Sequencing the genomes of 1000 actinobacteria strains.</title>
        <authorList>
            <person name="Klenk H.-P."/>
        </authorList>
    </citation>
    <scope>NUCLEOTIDE SEQUENCE [LARGE SCALE GENOMIC DNA]</scope>
    <source>
        <strain evidence="2 3">DSM 17364</strain>
    </source>
</reference>
<dbReference type="InterPro" id="IPR023214">
    <property type="entry name" value="HAD_sf"/>
</dbReference>
<dbReference type="EMBL" id="SHLA01000001">
    <property type="protein sequence ID" value="RZU63079.1"/>
    <property type="molecule type" value="Genomic_DNA"/>
</dbReference>
<dbReference type="Pfam" id="PF00702">
    <property type="entry name" value="Hydrolase"/>
    <property type="match status" value="1"/>
</dbReference>
<dbReference type="SUPFAM" id="SSF56784">
    <property type="entry name" value="HAD-like"/>
    <property type="match status" value="1"/>
</dbReference>
<evidence type="ECO:0000313" key="3">
    <source>
        <dbReference type="Proteomes" id="UP000292685"/>
    </source>
</evidence>